<dbReference type="Gene3D" id="3.40.50.360">
    <property type="match status" value="1"/>
</dbReference>
<sequence length="707" mass="79090">MEHWVNSAVFYHIYPLGFCGCPEYNPGGEPVHTLGKLRDWIPHLKDLGVNALYLGPVCQSVKHGYDTTDYYQIDCRLGDMDSFAALCDTLHENGIRVVLDGVFNHVGRGFWAFRDVQEKGQASPYCGWFQNLNFGGGSPMGDPFWYESWGGHYELVKLNLRNPEVRDHLLGAVGMWMDRFHIDGLRLDAADCVDFDFFRALKHYTKSRDPEFWLMGEIIHGDYARWANPEMLDSVTNYECWKGNWSAHNSKNYFEIAHSLNRQFGPGGIYRGLCLYNFTENHDVDRLASTLTDPALLENVYTLLYTMPGVPSIYYGGEWAIEGKRTPHSDVALRPCLELSEMAKRDQGLCRHLSTLSRIRRAFPALAIGDYENIVIKNEQLIFRRATPEQRIYVLFNLSHQEFGLEFRHNEPVLQDVLNGDEIYHNDGGRTWLVMPPCSAKILVGAPDRFTWAAVEHESMTIPPQAPAEPEKPEAPVPQAETPAPEPAPQPEPPVSQPAPSPEQPAPRTDAGQVLVLLAHPGRDSLNAAMAQAAADALRANGYGVWLHDLCAEGFDPVMPAAEASGAPTQDPLVLQYQQELAKADGIVVIHPNWWGQPPAILTGWLDRVLRERVAYALPKAGEEPAPLLKARAALVFNTSNTPAPVEDAAYGDPLQRIWQNCVFGLLALPAFDRCIFRPVSGSTPEMRTGWLGEVASMVSAYFPKMR</sequence>
<protein>
    <submittedName>
        <fullName evidence="5">NAD(P)H-dependent oxidoreductase</fullName>
    </submittedName>
</protein>
<comment type="caution">
    <text evidence="5">The sequence shown here is derived from an EMBL/GenBank/DDBJ whole genome shotgun (WGS) entry which is preliminary data.</text>
</comment>
<dbReference type="InterPro" id="IPR017853">
    <property type="entry name" value="GH"/>
</dbReference>
<dbReference type="AlphaFoldDB" id="A0A9D1Z3Y9"/>
<dbReference type="PANTHER" id="PTHR10357">
    <property type="entry name" value="ALPHA-AMYLASE FAMILY MEMBER"/>
    <property type="match status" value="1"/>
</dbReference>
<dbReference type="SUPFAM" id="SSF51445">
    <property type="entry name" value="(Trans)glycosidases"/>
    <property type="match status" value="1"/>
</dbReference>
<feature type="compositionally biased region" description="Pro residues" evidence="3">
    <location>
        <begin position="484"/>
        <end position="505"/>
    </location>
</feature>
<dbReference type="InterPro" id="IPR013780">
    <property type="entry name" value="Glyco_hydro_b"/>
</dbReference>
<dbReference type="InterPro" id="IPR006047">
    <property type="entry name" value="GH13_cat_dom"/>
</dbReference>
<keyword evidence="2" id="KW-0326">Glycosidase</keyword>
<evidence type="ECO:0000259" key="4">
    <source>
        <dbReference type="SMART" id="SM00642"/>
    </source>
</evidence>
<dbReference type="CDD" id="cd11353">
    <property type="entry name" value="AmyAc_euk_bac_CMD_like"/>
    <property type="match status" value="1"/>
</dbReference>
<dbReference type="Pfam" id="PF02525">
    <property type="entry name" value="Flavodoxin_2"/>
    <property type="match status" value="1"/>
</dbReference>
<feature type="region of interest" description="Disordered" evidence="3">
    <location>
        <begin position="463"/>
        <end position="508"/>
    </location>
</feature>
<dbReference type="GO" id="GO:0016798">
    <property type="term" value="F:hydrolase activity, acting on glycosyl bonds"/>
    <property type="evidence" value="ECO:0007669"/>
    <property type="project" value="UniProtKB-KW"/>
</dbReference>
<dbReference type="Pfam" id="PF00128">
    <property type="entry name" value="Alpha-amylase"/>
    <property type="match status" value="1"/>
</dbReference>
<evidence type="ECO:0000313" key="5">
    <source>
        <dbReference type="EMBL" id="HIY73205.1"/>
    </source>
</evidence>
<evidence type="ECO:0000313" key="6">
    <source>
        <dbReference type="Proteomes" id="UP000886824"/>
    </source>
</evidence>
<keyword evidence="1" id="KW-0378">Hydrolase</keyword>
<dbReference type="EMBL" id="DXCX01000047">
    <property type="protein sequence ID" value="HIY73205.1"/>
    <property type="molecule type" value="Genomic_DNA"/>
</dbReference>
<accession>A0A9D1Z3Y9</accession>
<proteinExistence type="predicted"/>
<dbReference type="InterPro" id="IPR029039">
    <property type="entry name" value="Flavoprotein-like_sf"/>
</dbReference>
<reference evidence="5" key="2">
    <citation type="submission" date="2021-04" db="EMBL/GenBank/DDBJ databases">
        <authorList>
            <person name="Gilroy R."/>
        </authorList>
    </citation>
    <scope>NUCLEOTIDE SEQUENCE</scope>
    <source>
        <strain evidence="5">CHK33-7979</strain>
    </source>
</reference>
<dbReference type="Proteomes" id="UP000886824">
    <property type="component" value="Unassembled WGS sequence"/>
</dbReference>
<gene>
    <name evidence="5" type="ORF">H9826_04410</name>
</gene>
<dbReference type="InterPro" id="IPR003680">
    <property type="entry name" value="Flavodoxin_fold"/>
</dbReference>
<dbReference type="SMART" id="SM00642">
    <property type="entry name" value="Aamy"/>
    <property type="match status" value="1"/>
</dbReference>
<dbReference type="Gene3D" id="3.20.20.80">
    <property type="entry name" value="Glycosidases"/>
    <property type="match status" value="1"/>
</dbReference>
<reference evidence="5" key="1">
    <citation type="journal article" date="2021" name="PeerJ">
        <title>Extensive microbial diversity within the chicken gut microbiome revealed by metagenomics and culture.</title>
        <authorList>
            <person name="Gilroy R."/>
            <person name="Ravi A."/>
            <person name="Getino M."/>
            <person name="Pursley I."/>
            <person name="Horton D.L."/>
            <person name="Alikhan N.F."/>
            <person name="Baker D."/>
            <person name="Gharbi K."/>
            <person name="Hall N."/>
            <person name="Watson M."/>
            <person name="Adriaenssens E.M."/>
            <person name="Foster-Nyarko E."/>
            <person name="Jarju S."/>
            <person name="Secka A."/>
            <person name="Antonio M."/>
            <person name="Oren A."/>
            <person name="Chaudhuri R.R."/>
            <person name="La Ragione R."/>
            <person name="Hildebrand F."/>
            <person name="Pallen M.J."/>
        </authorList>
    </citation>
    <scope>NUCLEOTIDE SEQUENCE</scope>
    <source>
        <strain evidence="5">CHK33-7979</strain>
    </source>
</reference>
<dbReference type="GO" id="GO:0005975">
    <property type="term" value="P:carbohydrate metabolic process"/>
    <property type="evidence" value="ECO:0007669"/>
    <property type="project" value="InterPro"/>
</dbReference>
<feature type="domain" description="Glycosyl hydrolase family 13 catalytic" evidence="4">
    <location>
        <begin position="12"/>
        <end position="360"/>
    </location>
</feature>
<name>A0A9D1Z3Y9_9FIRM</name>
<organism evidence="5 6">
    <name type="scientific">Candidatus Intestinimonas merdavium</name>
    <dbReference type="NCBI Taxonomy" id="2838622"/>
    <lineage>
        <taxon>Bacteria</taxon>
        <taxon>Bacillati</taxon>
        <taxon>Bacillota</taxon>
        <taxon>Clostridia</taxon>
        <taxon>Eubacteriales</taxon>
        <taxon>Intestinimonas</taxon>
    </lineage>
</organism>
<dbReference type="SUPFAM" id="SSF51011">
    <property type="entry name" value="Glycosyl hydrolase domain"/>
    <property type="match status" value="1"/>
</dbReference>
<evidence type="ECO:0000256" key="2">
    <source>
        <dbReference type="ARBA" id="ARBA00023295"/>
    </source>
</evidence>
<dbReference type="Gene3D" id="2.60.40.1180">
    <property type="entry name" value="Golgi alpha-mannosidase II"/>
    <property type="match status" value="1"/>
</dbReference>
<evidence type="ECO:0000256" key="3">
    <source>
        <dbReference type="SAM" id="MobiDB-lite"/>
    </source>
</evidence>
<dbReference type="SUPFAM" id="SSF52218">
    <property type="entry name" value="Flavoproteins"/>
    <property type="match status" value="1"/>
</dbReference>
<evidence type="ECO:0000256" key="1">
    <source>
        <dbReference type="ARBA" id="ARBA00022801"/>
    </source>
</evidence>
<dbReference type="PANTHER" id="PTHR10357:SF210">
    <property type="entry name" value="MALTODEXTRIN GLUCOSIDASE"/>
    <property type="match status" value="1"/>
</dbReference>